<dbReference type="EMBL" id="JAOTEN010000003">
    <property type="protein sequence ID" value="MCU7614970.1"/>
    <property type="molecule type" value="Genomic_DNA"/>
</dbReference>
<keyword evidence="2" id="KW-1185">Reference proteome</keyword>
<protein>
    <submittedName>
        <fullName evidence="1">Uncharacterized protein</fullName>
    </submittedName>
</protein>
<reference evidence="2" key="1">
    <citation type="submission" date="2023-07" db="EMBL/GenBank/DDBJ databases">
        <title>Chryseobacterium sp. GMJ5 Genome sequencing and assembly.</title>
        <authorList>
            <person name="Jung Y."/>
        </authorList>
    </citation>
    <scope>NUCLEOTIDE SEQUENCE [LARGE SCALE GENOMIC DNA]</scope>
    <source>
        <strain evidence="2">GMJ5</strain>
    </source>
</reference>
<accession>A0ABT2VZ12</accession>
<gene>
    <name evidence="1" type="ORF">N0B16_11030</name>
</gene>
<dbReference type="PROSITE" id="PS51257">
    <property type="entry name" value="PROKAR_LIPOPROTEIN"/>
    <property type="match status" value="1"/>
</dbReference>
<evidence type="ECO:0000313" key="1">
    <source>
        <dbReference type="EMBL" id="MCU7614970.1"/>
    </source>
</evidence>
<comment type="caution">
    <text evidence="1">The sequence shown here is derived from an EMBL/GenBank/DDBJ whole genome shotgun (WGS) entry which is preliminary data.</text>
</comment>
<organism evidence="1 2">
    <name type="scientific">Chryseobacterium gilvum</name>
    <dbReference type="NCBI Taxonomy" id="2976534"/>
    <lineage>
        <taxon>Bacteria</taxon>
        <taxon>Pseudomonadati</taxon>
        <taxon>Bacteroidota</taxon>
        <taxon>Flavobacteriia</taxon>
        <taxon>Flavobacteriales</taxon>
        <taxon>Weeksellaceae</taxon>
        <taxon>Chryseobacterium group</taxon>
        <taxon>Chryseobacterium</taxon>
    </lineage>
</organism>
<name>A0ABT2VZ12_9FLAO</name>
<dbReference type="RefSeq" id="WP_262990992.1">
    <property type="nucleotide sequence ID" value="NZ_JAOTEN010000003.1"/>
</dbReference>
<sequence>MKKLIFKTLLLVGVSGAVISCSSDDDMAFNQEHSQTQNSKESQTAKTQTYDIRFGLLSQNGTKILSGSYDLGGFVATNTVTGEEYYTYGGSGFQSVPQYFEGLPAGTYEFSAQQGQGGWVGYGSVIGTVSDAQIDEDGYVTVYVPIAWEE</sequence>
<proteinExistence type="predicted"/>
<evidence type="ECO:0000313" key="2">
    <source>
        <dbReference type="Proteomes" id="UP001208114"/>
    </source>
</evidence>
<dbReference type="Proteomes" id="UP001208114">
    <property type="component" value="Unassembled WGS sequence"/>
</dbReference>